<evidence type="ECO:0000256" key="1">
    <source>
        <dbReference type="ARBA" id="ARBA00007162"/>
    </source>
</evidence>
<dbReference type="Pfam" id="PF12974">
    <property type="entry name" value="Phosphonate-bd"/>
    <property type="match status" value="1"/>
</dbReference>
<dbReference type="AlphaFoldDB" id="A0A3N2BCA3"/>
<dbReference type="Gene3D" id="3.40.190.10">
    <property type="entry name" value="Periplasmic binding protein-like II"/>
    <property type="match status" value="3"/>
</dbReference>
<gene>
    <name evidence="5" type="ORF">EDD31_1258</name>
</gene>
<evidence type="ECO:0000256" key="2">
    <source>
        <dbReference type="ARBA" id="ARBA00022729"/>
    </source>
</evidence>
<dbReference type="Proteomes" id="UP000280668">
    <property type="component" value="Unassembled WGS sequence"/>
</dbReference>
<dbReference type="PROSITE" id="PS51257">
    <property type="entry name" value="PROKAR_LIPOPROTEIN"/>
    <property type="match status" value="1"/>
</dbReference>
<dbReference type="OrthoDB" id="5139702at2"/>
<protein>
    <submittedName>
        <fullName evidence="5">Phosphonate transport system substrate-binding protein</fullName>
    </submittedName>
</protein>
<feature type="region of interest" description="Disordered" evidence="3">
    <location>
        <begin position="21"/>
        <end position="65"/>
    </location>
</feature>
<comment type="similarity">
    <text evidence="1">Belongs to the phosphate/phosphite/phosphonate binding protein family.</text>
</comment>
<evidence type="ECO:0000256" key="3">
    <source>
        <dbReference type="SAM" id="MobiDB-lite"/>
    </source>
</evidence>
<dbReference type="GO" id="GO:0043190">
    <property type="term" value="C:ATP-binding cassette (ABC) transporter complex"/>
    <property type="evidence" value="ECO:0007669"/>
    <property type="project" value="InterPro"/>
</dbReference>
<organism evidence="5 6">
    <name type="scientific">Bogoriella caseilytica</name>
    <dbReference type="NCBI Taxonomy" id="56055"/>
    <lineage>
        <taxon>Bacteria</taxon>
        <taxon>Bacillati</taxon>
        <taxon>Actinomycetota</taxon>
        <taxon>Actinomycetes</taxon>
        <taxon>Micrococcales</taxon>
        <taxon>Bogoriellaceae</taxon>
        <taxon>Bogoriella</taxon>
    </lineage>
</organism>
<dbReference type="NCBIfam" id="TIGR01098">
    <property type="entry name" value="3A0109s03R"/>
    <property type="match status" value="1"/>
</dbReference>
<sequence length="360" mass="37947">MKRSTTLAAAAAATALVLAACGDNGDSDSDVDEEDPTVEETTEDDTDDDDTDTDEDGDDTAGGIESIDELVIALTPSTDVDALAAEEERLAEALSEALDGFPVRVEVANDYSGAVTAMAIGDVHGILGAGPVQMVQAERVADAIPVAQAERYGSDIYVTQWFTNDPDTFCMDEPVDVDGYLFCNGTDDAEPGPVGVEALDNIQAGDTISYVSEGSASGYYFPATQLNDIHGFVPGSGDLDEQFAGSHDNSVLNVLNGNATVGVSFDDARGNIEDEHPEVGQEVVVFAWAGPIPNDGVVLAGDDALTEDERQLILDAFLSLNDTDEGLEILYDTYEMDGLVASSSEDLDLARNVYDAFPED</sequence>
<dbReference type="InterPro" id="IPR005770">
    <property type="entry name" value="PhnD"/>
</dbReference>
<evidence type="ECO:0000313" key="5">
    <source>
        <dbReference type="EMBL" id="ROR72897.1"/>
    </source>
</evidence>
<keyword evidence="6" id="KW-1185">Reference proteome</keyword>
<accession>A0A3N2BCA3</accession>
<reference evidence="5 6" key="1">
    <citation type="submission" date="2018-11" db="EMBL/GenBank/DDBJ databases">
        <title>Sequencing the genomes of 1000 actinobacteria strains.</title>
        <authorList>
            <person name="Klenk H.-P."/>
        </authorList>
    </citation>
    <scope>NUCLEOTIDE SEQUENCE [LARGE SCALE GENOMIC DNA]</scope>
    <source>
        <strain evidence="5 6">DSM 11294</strain>
    </source>
</reference>
<comment type="caution">
    <text evidence="5">The sequence shown here is derived from an EMBL/GenBank/DDBJ whole genome shotgun (WGS) entry which is preliminary data.</text>
</comment>
<feature type="compositionally biased region" description="Acidic residues" evidence="3">
    <location>
        <begin position="25"/>
        <end position="59"/>
    </location>
</feature>
<evidence type="ECO:0000313" key="6">
    <source>
        <dbReference type="Proteomes" id="UP000280668"/>
    </source>
</evidence>
<dbReference type="PANTHER" id="PTHR35841:SF1">
    <property type="entry name" value="PHOSPHONATES-BINDING PERIPLASMIC PROTEIN"/>
    <property type="match status" value="1"/>
</dbReference>
<dbReference type="GO" id="GO:0055085">
    <property type="term" value="P:transmembrane transport"/>
    <property type="evidence" value="ECO:0007669"/>
    <property type="project" value="InterPro"/>
</dbReference>
<dbReference type="RefSeq" id="WP_123303401.1">
    <property type="nucleotide sequence ID" value="NZ_RKHK01000001.1"/>
</dbReference>
<proteinExistence type="inferred from homology"/>
<dbReference type="EMBL" id="RKHK01000001">
    <property type="protein sequence ID" value="ROR72897.1"/>
    <property type="molecule type" value="Genomic_DNA"/>
</dbReference>
<feature type="signal peptide" evidence="4">
    <location>
        <begin position="1"/>
        <end position="19"/>
    </location>
</feature>
<evidence type="ECO:0000256" key="4">
    <source>
        <dbReference type="SAM" id="SignalP"/>
    </source>
</evidence>
<name>A0A3N2BCA3_9MICO</name>
<dbReference type="SUPFAM" id="SSF53850">
    <property type="entry name" value="Periplasmic binding protein-like II"/>
    <property type="match status" value="1"/>
</dbReference>
<feature type="chain" id="PRO_5039617989" evidence="4">
    <location>
        <begin position="20"/>
        <end position="360"/>
    </location>
</feature>
<dbReference type="PANTHER" id="PTHR35841">
    <property type="entry name" value="PHOSPHONATES-BINDING PERIPLASMIC PROTEIN"/>
    <property type="match status" value="1"/>
</dbReference>
<keyword evidence="2 4" id="KW-0732">Signal</keyword>